<dbReference type="OrthoDB" id="434783at2759"/>
<protein>
    <submittedName>
        <fullName evidence="2">Uncharacterized protein</fullName>
    </submittedName>
</protein>
<accession>A0A6G0TF11</accession>
<feature type="transmembrane region" description="Helical" evidence="1">
    <location>
        <begin position="94"/>
        <end position="113"/>
    </location>
</feature>
<feature type="transmembrane region" description="Helical" evidence="1">
    <location>
        <begin position="125"/>
        <end position="146"/>
    </location>
</feature>
<dbReference type="Proteomes" id="UP000475862">
    <property type="component" value="Unassembled WGS sequence"/>
</dbReference>
<gene>
    <name evidence="2" type="ORF">AGLY_010486</name>
</gene>
<keyword evidence="1" id="KW-1133">Transmembrane helix</keyword>
<proteinExistence type="predicted"/>
<dbReference type="AlphaFoldDB" id="A0A6G0TF11"/>
<comment type="caution">
    <text evidence="2">The sequence shown here is derived from an EMBL/GenBank/DDBJ whole genome shotgun (WGS) entry which is preliminary data.</text>
</comment>
<evidence type="ECO:0000313" key="3">
    <source>
        <dbReference type="Proteomes" id="UP000475862"/>
    </source>
</evidence>
<name>A0A6G0TF11_APHGL</name>
<dbReference type="EMBL" id="VYZN01000041">
    <property type="protein sequence ID" value="KAE9531280.1"/>
    <property type="molecule type" value="Genomic_DNA"/>
</dbReference>
<reference evidence="2 3" key="1">
    <citation type="submission" date="2019-08" db="EMBL/GenBank/DDBJ databases">
        <title>The genome of the soybean aphid Biotype 1, its phylome, world population structure and adaptation to the North American continent.</title>
        <authorList>
            <person name="Giordano R."/>
            <person name="Donthu R.K."/>
            <person name="Hernandez A.G."/>
            <person name="Wright C.L."/>
            <person name="Zimin A.V."/>
        </authorList>
    </citation>
    <scope>NUCLEOTIDE SEQUENCE [LARGE SCALE GENOMIC DNA]</scope>
    <source>
        <tissue evidence="2">Whole aphids</tissue>
    </source>
</reference>
<keyword evidence="1" id="KW-0472">Membrane</keyword>
<organism evidence="2 3">
    <name type="scientific">Aphis glycines</name>
    <name type="common">Soybean aphid</name>
    <dbReference type="NCBI Taxonomy" id="307491"/>
    <lineage>
        <taxon>Eukaryota</taxon>
        <taxon>Metazoa</taxon>
        <taxon>Ecdysozoa</taxon>
        <taxon>Arthropoda</taxon>
        <taxon>Hexapoda</taxon>
        <taxon>Insecta</taxon>
        <taxon>Pterygota</taxon>
        <taxon>Neoptera</taxon>
        <taxon>Paraneoptera</taxon>
        <taxon>Hemiptera</taxon>
        <taxon>Sternorrhyncha</taxon>
        <taxon>Aphidomorpha</taxon>
        <taxon>Aphidoidea</taxon>
        <taxon>Aphididae</taxon>
        <taxon>Aphidini</taxon>
        <taxon>Aphis</taxon>
        <taxon>Aphis</taxon>
    </lineage>
</organism>
<sequence length="188" mass="21769">MLFDKHQHSYNDLMTFWMSRLNHFLMTCHSLLWNPKTPLKMFHQSLILHLCQNHNLCLCGLFTEQPIGNRSSFNKLLSSLDRCGTRSEHFWGHWHILVSFSFFMTLVCSGLMSDDIFLLSPGVPITSSAMLFGSTGSAIVLSYIVYRFNKHLITITCINIIQSITRYYMSVCAKSVEMFQFHKIDARS</sequence>
<evidence type="ECO:0000256" key="1">
    <source>
        <dbReference type="SAM" id="Phobius"/>
    </source>
</evidence>
<keyword evidence="1" id="KW-0812">Transmembrane</keyword>
<evidence type="ECO:0000313" key="2">
    <source>
        <dbReference type="EMBL" id="KAE9531280.1"/>
    </source>
</evidence>
<keyword evidence="3" id="KW-1185">Reference proteome</keyword>